<dbReference type="PANTHER" id="PTHR11360">
    <property type="entry name" value="MONOCARBOXYLATE TRANSPORTER"/>
    <property type="match status" value="1"/>
</dbReference>
<dbReference type="PROSITE" id="PS50850">
    <property type="entry name" value="MFS"/>
    <property type="match status" value="1"/>
</dbReference>
<dbReference type="GO" id="GO:0022857">
    <property type="term" value="F:transmembrane transporter activity"/>
    <property type="evidence" value="ECO:0007669"/>
    <property type="project" value="InterPro"/>
</dbReference>
<evidence type="ECO:0000256" key="2">
    <source>
        <dbReference type="ARBA" id="ARBA00022989"/>
    </source>
</evidence>
<accession>A0A938B2U1</accession>
<keyword evidence="1 4" id="KW-0812">Transmembrane</keyword>
<dbReference type="InterPro" id="IPR050327">
    <property type="entry name" value="Proton-linked_MCT"/>
</dbReference>
<name>A0A938B2U1_UNCTE</name>
<evidence type="ECO:0000256" key="3">
    <source>
        <dbReference type="ARBA" id="ARBA00023136"/>
    </source>
</evidence>
<feature type="transmembrane region" description="Helical" evidence="4">
    <location>
        <begin position="21"/>
        <end position="49"/>
    </location>
</feature>
<gene>
    <name evidence="6" type="ORF">FJZ47_22335</name>
</gene>
<dbReference type="Pfam" id="PF07690">
    <property type="entry name" value="MFS_1"/>
    <property type="match status" value="1"/>
</dbReference>
<feature type="non-terminal residue" evidence="6">
    <location>
        <position position="92"/>
    </location>
</feature>
<dbReference type="PANTHER" id="PTHR11360:SF284">
    <property type="entry name" value="EG:103B4.3 PROTEIN-RELATED"/>
    <property type="match status" value="1"/>
</dbReference>
<reference evidence="6" key="1">
    <citation type="submission" date="2019-03" db="EMBL/GenBank/DDBJ databases">
        <title>Lake Tanganyika Metagenome-Assembled Genomes (MAGs).</title>
        <authorList>
            <person name="Tran P."/>
        </authorList>
    </citation>
    <scope>NUCLEOTIDE SEQUENCE</scope>
    <source>
        <strain evidence="6">K_DeepCast_65m_m2_066</strain>
    </source>
</reference>
<evidence type="ECO:0000256" key="4">
    <source>
        <dbReference type="SAM" id="Phobius"/>
    </source>
</evidence>
<keyword evidence="2 4" id="KW-1133">Transmembrane helix</keyword>
<dbReference type="SUPFAM" id="SSF103473">
    <property type="entry name" value="MFS general substrate transporter"/>
    <property type="match status" value="1"/>
</dbReference>
<dbReference type="AlphaFoldDB" id="A0A938B2U1"/>
<organism evidence="6 7">
    <name type="scientific">Tectimicrobiota bacterium</name>
    <dbReference type="NCBI Taxonomy" id="2528274"/>
    <lineage>
        <taxon>Bacteria</taxon>
        <taxon>Pseudomonadati</taxon>
        <taxon>Nitrospinota/Tectimicrobiota group</taxon>
        <taxon>Candidatus Tectimicrobiota</taxon>
    </lineage>
</organism>
<proteinExistence type="predicted"/>
<keyword evidence="3 4" id="KW-0472">Membrane</keyword>
<evidence type="ECO:0000313" key="7">
    <source>
        <dbReference type="Proteomes" id="UP000712673"/>
    </source>
</evidence>
<dbReference type="Proteomes" id="UP000712673">
    <property type="component" value="Unassembled WGS sequence"/>
</dbReference>
<evidence type="ECO:0000259" key="5">
    <source>
        <dbReference type="PROSITE" id="PS50850"/>
    </source>
</evidence>
<sequence length="92" mass="9872">MFRLTRRTVHDTAPAPMRSAWVVLGGAFVGFAVSGGIMHAYAVFFVAFLEEFGWSRAETSIAYAVAQLMSGLSSPLIGALVDRLGPRLVILA</sequence>
<comment type="caution">
    <text evidence="6">The sequence shown here is derived from an EMBL/GenBank/DDBJ whole genome shotgun (WGS) entry which is preliminary data.</text>
</comment>
<dbReference type="InterPro" id="IPR036259">
    <property type="entry name" value="MFS_trans_sf"/>
</dbReference>
<protein>
    <submittedName>
        <fullName evidence="6">MFS transporter</fullName>
    </submittedName>
</protein>
<dbReference type="InterPro" id="IPR020846">
    <property type="entry name" value="MFS_dom"/>
</dbReference>
<dbReference type="Gene3D" id="1.20.1250.20">
    <property type="entry name" value="MFS general substrate transporter like domains"/>
    <property type="match status" value="1"/>
</dbReference>
<evidence type="ECO:0000256" key="1">
    <source>
        <dbReference type="ARBA" id="ARBA00022692"/>
    </source>
</evidence>
<feature type="domain" description="Major facilitator superfamily (MFS) profile" evidence="5">
    <location>
        <begin position="20"/>
        <end position="92"/>
    </location>
</feature>
<evidence type="ECO:0000313" key="6">
    <source>
        <dbReference type="EMBL" id="MBM3226512.1"/>
    </source>
</evidence>
<dbReference type="InterPro" id="IPR011701">
    <property type="entry name" value="MFS"/>
</dbReference>
<dbReference type="EMBL" id="VGLS01000937">
    <property type="protein sequence ID" value="MBM3226512.1"/>
    <property type="molecule type" value="Genomic_DNA"/>
</dbReference>